<accession>H2Y619</accession>
<evidence type="ECO:0000259" key="4">
    <source>
        <dbReference type="PROSITE" id="PS50003"/>
    </source>
</evidence>
<dbReference type="HOGENOM" id="CLU_002298_1_1_1"/>
<dbReference type="GO" id="GO:0005085">
    <property type="term" value="F:guanyl-nucleotide exchange factor activity"/>
    <property type="evidence" value="ECO:0007669"/>
    <property type="project" value="UniProtKB-KW"/>
</dbReference>
<dbReference type="SMART" id="SM00799">
    <property type="entry name" value="DENN"/>
    <property type="match status" value="1"/>
</dbReference>
<dbReference type="Ensembl" id="ENSCSAVT00000000775.1">
    <property type="protein sequence ID" value="ENSCSAVP00000000767.1"/>
    <property type="gene ID" value="ENSCSAVG00000000435.1"/>
</dbReference>
<feature type="region of interest" description="Disordered" evidence="3">
    <location>
        <begin position="1254"/>
        <end position="1308"/>
    </location>
</feature>
<dbReference type="Proteomes" id="UP000007875">
    <property type="component" value="Unassembled WGS sequence"/>
</dbReference>
<dbReference type="Pfam" id="PF03456">
    <property type="entry name" value="uDENN"/>
    <property type="match status" value="1"/>
</dbReference>
<dbReference type="Pfam" id="PF12335">
    <property type="entry name" value="SBF2"/>
    <property type="match status" value="1"/>
</dbReference>
<proteinExistence type="inferred from homology"/>
<keyword evidence="2" id="KW-0344">Guanine-nucleotide releasing factor</keyword>
<evidence type="ECO:0000256" key="3">
    <source>
        <dbReference type="SAM" id="MobiDB-lite"/>
    </source>
</evidence>
<dbReference type="InterPro" id="IPR029021">
    <property type="entry name" value="Prot-tyrosine_phosphatase-like"/>
</dbReference>
<evidence type="ECO:0000259" key="5">
    <source>
        <dbReference type="PROSITE" id="PS50211"/>
    </source>
</evidence>
<dbReference type="InterPro" id="IPR037516">
    <property type="entry name" value="Tripartite_DENN"/>
</dbReference>
<dbReference type="InterPro" id="IPR010569">
    <property type="entry name" value="Myotubularin-like_Pase_dom"/>
</dbReference>
<dbReference type="Gene3D" id="2.30.29.30">
    <property type="entry name" value="Pleckstrin-homology domain (PH domain)/Phosphotyrosine-binding domain (PTB)"/>
    <property type="match status" value="1"/>
</dbReference>
<dbReference type="CDD" id="cd01235">
    <property type="entry name" value="PH_Sbf1_hMTMR5"/>
    <property type="match status" value="1"/>
</dbReference>
<dbReference type="GO" id="GO:0016020">
    <property type="term" value="C:membrane"/>
    <property type="evidence" value="ECO:0007669"/>
    <property type="project" value="TreeGrafter"/>
</dbReference>
<dbReference type="SMART" id="SM00801">
    <property type="entry name" value="dDENN"/>
    <property type="match status" value="1"/>
</dbReference>
<dbReference type="Pfam" id="PF02141">
    <property type="entry name" value="DENN"/>
    <property type="match status" value="1"/>
</dbReference>
<dbReference type="InterPro" id="IPR011993">
    <property type="entry name" value="PH-like_dom_sf"/>
</dbReference>
<feature type="compositionally biased region" description="Polar residues" evidence="3">
    <location>
        <begin position="784"/>
        <end position="798"/>
    </location>
</feature>
<dbReference type="Pfam" id="PF06602">
    <property type="entry name" value="Myotub-related"/>
    <property type="match status" value="1"/>
</dbReference>
<reference evidence="8" key="1">
    <citation type="submission" date="2003-08" db="EMBL/GenBank/DDBJ databases">
        <authorList>
            <person name="Birren B."/>
            <person name="Nusbaum C."/>
            <person name="Abebe A."/>
            <person name="Abouelleil A."/>
            <person name="Adekoya E."/>
            <person name="Ait-zahra M."/>
            <person name="Allen N."/>
            <person name="Allen T."/>
            <person name="An P."/>
            <person name="Anderson M."/>
            <person name="Anderson S."/>
            <person name="Arachchi H."/>
            <person name="Armbruster J."/>
            <person name="Bachantsang P."/>
            <person name="Baldwin J."/>
            <person name="Barry A."/>
            <person name="Bayul T."/>
            <person name="Blitshsteyn B."/>
            <person name="Bloom T."/>
            <person name="Blye J."/>
            <person name="Boguslavskiy L."/>
            <person name="Borowsky M."/>
            <person name="Boukhgalter B."/>
            <person name="Brunache A."/>
            <person name="Butler J."/>
            <person name="Calixte N."/>
            <person name="Calvo S."/>
            <person name="Camarata J."/>
            <person name="Campo K."/>
            <person name="Chang J."/>
            <person name="Cheshatsang Y."/>
            <person name="Citroen M."/>
            <person name="Collymore A."/>
            <person name="Considine T."/>
            <person name="Cook A."/>
            <person name="Cooke P."/>
            <person name="Corum B."/>
            <person name="Cuomo C."/>
            <person name="David R."/>
            <person name="Dawoe T."/>
            <person name="Degray S."/>
            <person name="Dodge S."/>
            <person name="Dooley K."/>
            <person name="Dorje P."/>
            <person name="Dorjee K."/>
            <person name="Dorris L."/>
            <person name="Duffey N."/>
            <person name="Dupes A."/>
            <person name="Elkins T."/>
            <person name="Engels R."/>
            <person name="Erickson J."/>
            <person name="Farina A."/>
            <person name="Faro S."/>
            <person name="Ferreira P."/>
            <person name="Fischer H."/>
            <person name="Fitzgerald M."/>
            <person name="Foley K."/>
            <person name="Gage D."/>
            <person name="Galagan J."/>
            <person name="Gearin G."/>
            <person name="Gnerre S."/>
            <person name="Gnirke A."/>
            <person name="Goyette A."/>
            <person name="Graham J."/>
            <person name="Grandbois E."/>
            <person name="Gyaltsen K."/>
            <person name="Hafez N."/>
            <person name="Hagopian D."/>
            <person name="Hagos B."/>
            <person name="Hall J."/>
            <person name="Hatcher B."/>
            <person name="Heller A."/>
            <person name="Higgins H."/>
            <person name="Honan T."/>
            <person name="Horn A."/>
            <person name="Houde N."/>
            <person name="Hughes L."/>
            <person name="Hulme W."/>
            <person name="Husby E."/>
            <person name="Iliev I."/>
            <person name="Jaffe D."/>
            <person name="Jones C."/>
            <person name="Kamal M."/>
            <person name="Kamat A."/>
            <person name="Kamvysselis M."/>
            <person name="Karlsson E."/>
            <person name="Kells C."/>
            <person name="Kieu A."/>
            <person name="Kisner P."/>
            <person name="Kodira C."/>
            <person name="Kulbokas E."/>
            <person name="Labutti K."/>
            <person name="Lama D."/>
            <person name="Landers T."/>
            <person name="Leger J."/>
            <person name="Levine S."/>
            <person name="Lewis D."/>
            <person name="Lewis T."/>
            <person name="Lindblad-toh K."/>
            <person name="Liu X."/>
            <person name="Lokyitsang T."/>
            <person name="Lokyitsang Y."/>
            <person name="Lucien O."/>
            <person name="Lui A."/>
            <person name="Ma L.J."/>
            <person name="Mabbitt R."/>
            <person name="Macdonald J."/>
            <person name="Maclean C."/>
            <person name="Major J."/>
            <person name="Manning J."/>
            <person name="Marabella R."/>
            <person name="Maru K."/>
            <person name="Matthews C."/>
            <person name="Mauceli E."/>
            <person name="Mccarthy M."/>
            <person name="Mcdonough S."/>
            <person name="Mcghee T."/>
            <person name="Meldrim J."/>
            <person name="Meneus L."/>
            <person name="Mesirov J."/>
            <person name="Mihalev A."/>
            <person name="Mihova T."/>
            <person name="Mikkelsen T."/>
            <person name="Mlenga V."/>
            <person name="Moru K."/>
            <person name="Mozes J."/>
            <person name="Mulrain L."/>
            <person name="Munson G."/>
            <person name="Naylor J."/>
            <person name="Newes C."/>
            <person name="Nguyen C."/>
            <person name="Nguyen N."/>
            <person name="Nguyen T."/>
            <person name="Nicol R."/>
            <person name="Nielsen C."/>
            <person name="Nizzari M."/>
            <person name="Norbu C."/>
            <person name="Norbu N."/>
            <person name="O'donnell P."/>
            <person name="Okoawo O."/>
            <person name="O'leary S."/>
            <person name="Omotosho B."/>
            <person name="O'neill K."/>
            <person name="Osman S."/>
            <person name="Parker S."/>
            <person name="Perrin D."/>
            <person name="Phunkhang P."/>
            <person name="Piqani B."/>
            <person name="Purcell S."/>
            <person name="Rachupka T."/>
            <person name="Ramasamy U."/>
            <person name="Rameau R."/>
            <person name="Ray V."/>
            <person name="Raymond C."/>
            <person name="Retta R."/>
            <person name="Richardson S."/>
            <person name="Rise C."/>
            <person name="Rodriguez J."/>
            <person name="Rogers J."/>
            <person name="Rogov P."/>
            <person name="Rutman M."/>
            <person name="Schupbach R."/>
            <person name="Seaman C."/>
            <person name="Settipalli S."/>
            <person name="Sharpe T."/>
            <person name="Sheridan J."/>
            <person name="Sherpa N."/>
            <person name="Shi J."/>
            <person name="Smirnov S."/>
            <person name="Smith C."/>
            <person name="Sougnez C."/>
            <person name="Spencer B."/>
            <person name="Stalker J."/>
            <person name="Stange-thomann N."/>
            <person name="Stavropoulos S."/>
            <person name="Stetson K."/>
            <person name="Stone C."/>
            <person name="Stone S."/>
            <person name="Stubbs M."/>
            <person name="Talamas J."/>
            <person name="Tchuinga P."/>
            <person name="Tenzing P."/>
            <person name="Tesfaye S."/>
            <person name="Theodore J."/>
            <person name="Thoulutsang Y."/>
            <person name="Topham K."/>
            <person name="Towey S."/>
            <person name="Tsamla T."/>
            <person name="Tsomo N."/>
            <person name="Vallee D."/>
            <person name="Vassiliev H."/>
            <person name="Venkataraman V."/>
            <person name="Vinson J."/>
            <person name="Vo A."/>
            <person name="Wade C."/>
            <person name="Wang S."/>
            <person name="Wangchuk T."/>
            <person name="Wangdi T."/>
            <person name="Whittaker C."/>
            <person name="Wilkinson J."/>
            <person name="Wu Y."/>
            <person name="Wyman D."/>
            <person name="Yadav S."/>
            <person name="Yang S."/>
            <person name="Yang X."/>
            <person name="Yeager S."/>
            <person name="Yee E."/>
            <person name="Young G."/>
            <person name="Zainoun J."/>
            <person name="Zembeck L."/>
            <person name="Zimmer A."/>
            <person name="Zody M."/>
            <person name="Lander E."/>
        </authorList>
    </citation>
    <scope>NUCLEOTIDE SEQUENCE [LARGE SCALE GENOMIC DNA]</scope>
</reference>
<dbReference type="Gene3D" id="3.30.450.200">
    <property type="match status" value="1"/>
</dbReference>
<feature type="compositionally biased region" description="Polar residues" evidence="3">
    <location>
        <begin position="1256"/>
        <end position="1266"/>
    </location>
</feature>
<organism evidence="7 8">
    <name type="scientific">Ciona savignyi</name>
    <name type="common">Pacific transparent sea squirt</name>
    <dbReference type="NCBI Taxonomy" id="51511"/>
    <lineage>
        <taxon>Eukaryota</taxon>
        <taxon>Metazoa</taxon>
        <taxon>Chordata</taxon>
        <taxon>Tunicata</taxon>
        <taxon>Ascidiacea</taxon>
        <taxon>Phlebobranchia</taxon>
        <taxon>Cionidae</taxon>
        <taxon>Ciona</taxon>
    </lineage>
</organism>
<sequence>MDRLVDYFAVVGYDFECEGSKAHALRGKVVTRIPEYEWDDMPFTQGIELFCQPAGWYLAQERQAPTFFVSVLTDAEGMRHYCAVLAFTEPISPKEQDSNQNSNLPRRKSLSPRQNQPFAPKCLVILSRINDFRVLKNCLGLIYTVYIEGLTISMETIIAKLLIVKVPPPGSAMLRFSIGAADKQAIQTPQSDHLPVTRASVAMLLRQLGILNVLNILCAALVDQKLLFYSCSYSRLSEACNALTALMYPFVYSYPYVPILPQHILEYTSSPTPFLIGIHSSLKNELHELLDVITVDLDGGVISIPECVNIPMIPEPYYTNVVEALTKVLCPDLVVADYAYPPEQVKSSEPERLDKEIRAIFLRLFSQLLMGYRSCLQVCRVHPKPIIRFLKENFLLMRGFSVHNTPSANEFVPKLLDSQAFSLFVQSNGPPYRKLHKFDEIVSEMPNRIETDMSNVLHAMRHIKMLASDLYINENPNHLSITEKIPKPSSGSHGRPNQPRFPKLSATAVQTFMEETRVKGDSARPPKRITQSARRVPEGSRPASFTHRSGTTSSRRLEVLKNCMTFIFDSKALEIKKIFQAVLRALKSRSARSALTLELTSYSKSHPQLDNQQFDYIARLINSALQDSSGQLDENTLAADLLPVVTAFYRVSHLYSYTLCLLIHQKYPNRCYLKHLLTLSRPDNQSQQKKTMIIRPSYCIHYFIILTNPSESSPLLFSPTQLKRWESKPPESRQEESSSEEGVVFSQAMHNAQRMVFMLVPLDSTRSIRAKFLRLSHGEENSSNSCFTNSVGGSTTGSCDEESGFEESENSPGVASTVSKFVTKFVDRVCTEANISNEHTKMLSNKIPTLVHMQVESLQDVCKESKRLPPIKKAKLLQPNLLMGETQVITKPMRAYLASDGRATAVGGEVGGPALLPAEGAMFVTSYRVIFIGVPCDALASEQVVIRSFPVSSLFKVKSFSVNDFPHVGNIDPSLQHGVQLRSATFQFLLLAFDDEVSPEQQQQLQNELQKLRYPLTIDGAFAMSAARAPRMFNSNKVNFRKKTNSTSSTSSTMSSSSRMAGTKTLLKQAKRKAGLTNKTNRFFKTGLKEPCLLTRLFVTRLPPIDEAMTKTLSDKDTMHRLFQRSCESDYKRMGLLNTEGNRYRLSRVNRMFSVCRSYPACLVVPMSVSDEQVKSLAHCHHQSRFPCIVWMHPTSSAVLMRCSGIRTRTASSLFKHGQSTPIVPMFNLFSFHFSLGYKFLNHRLYQVNHHRMHSNSRPLTGTSMRSHSRKWGTLRSNGKPTNDRLSHSPVTNSRTPSPLAATRGSNGSITQSAMYNAMSKQARVYVFGDKAQLKNLKHEQQGKVLFVPLDISEPKQIRTSFKSMIKACLPAEPPTPSNPTIQQQQLDAGFLHGVEESGWLAQVSLLLEISGAVVDIMDIHGGSVMLSVEDGCDTVPQISSLAQIMLDPHYRTIRGFQTLVQKEWLSFGHRFSHRNRFNDVQSSGFTPVFLQFLDAVFQLVTQFPLSFEFNSTYLELIAYHSVSNRFTTFLLDSDYERLEAGILFGKKAQSTSPSHMQPMKSLWDYVDAIHERSHLLLNTFFAPEQPSSQILRPVHSLCRLKLWPYYVREALGEGPPFDGLLGELTSGTSHNEQEATEVSCVTGRRVVNGCYDNIADAQPDAIKMLLSQIDRLQTELGVPVDPWESTWKAVNQSTPRRVRNFFFLAHFLRNLSPFFSTKKSPGDKKNSLKLFSRKTGPTPPDIMVHPVNDTMDTASMYNQFQTNTKPEVRTYEGILWKQGAYMKGWKPRFFVLDTTKHELRQYEAQGDNVCKSIIDLKELESVELVDPLSGAPKGTSSKSFFEVKLSKRQYHFIAENEQAAIDWVDNLQSAL</sequence>
<dbReference type="GeneTree" id="ENSGT00940000168586"/>
<protein>
    <recommendedName>
        <fullName evidence="9">Myotubularin-related protein 13</fullName>
    </recommendedName>
</protein>
<evidence type="ECO:0000313" key="7">
    <source>
        <dbReference type="Ensembl" id="ENSCSAVP00000000767.1"/>
    </source>
</evidence>
<feature type="compositionally biased region" description="Low complexity" evidence="3">
    <location>
        <begin position="1046"/>
        <end position="1058"/>
    </location>
</feature>
<dbReference type="InterPro" id="IPR030564">
    <property type="entry name" value="Myotubularin"/>
</dbReference>
<dbReference type="PROSITE" id="PS51339">
    <property type="entry name" value="PPASE_MYOTUBULARIN"/>
    <property type="match status" value="1"/>
</dbReference>
<evidence type="ECO:0000259" key="6">
    <source>
        <dbReference type="PROSITE" id="PS51339"/>
    </source>
</evidence>
<dbReference type="PROSITE" id="PS50003">
    <property type="entry name" value="PH_DOMAIN"/>
    <property type="match status" value="1"/>
</dbReference>
<evidence type="ECO:0000256" key="2">
    <source>
        <dbReference type="ARBA" id="ARBA00022658"/>
    </source>
</evidence>
<dbReference type="SMART" id="SM00233">
    <property type="entry name" value="PH"/>
    <property type="match status" value="1"/>
</dbReference>
<comment type="similarity">
    <text evidence="1">Belongs to the protein-tyrosine phosphatase family. Non-receptor class myotubularin subfamily.</text>
</comment>
<dbReference type="FunFam" id="3.40.50.11500:FF:000006">
    <property type="entry name" value="SET binding factor 2"/>
    <property type="match status" value="1"/>
</dbReference>
<dbReference type="PANTHER" id="PTHR10807:SF109">
    <property type="entry name" value="SET DOMAIN BINDING FACTOR, ISOFORM A"/>
    <property type="match status" value="1"/>
</dbReference>
<name>H2Y619_CIOSA</name>
<dbReference type="InterPro" id="IPR005112">
    <property type="entry name" value="dDENN_dom"/>
</dbReference>
<feature type="domain" description="PH" evidence="4">
    <location>
        <begin position="1769"/>
        <end position="1872"/>
    </location>
</feature>
<dbReference type="InterPro" id="IPR001194">
    <property type="entry name" value="cDENN_dom"/>
</dbReference>
<evidence type="ECO:0000313" key="8">
    <source>
        <dbReference type="Proteomes" id="UP000007875"/>
    </source>
</evidence>
<dbReference type="InterPro" id="IPR001849">
    <property type="entry name" value="PH_domain"/>
</dbReference>
<feature type="region of interest" description="Disordered" evidence="3">
    <location>
        <begin position="516"/>
        <end position="551"/>
    </location>
</feature>
<dbReference type="InterPro" id="IPR022096">
    <property type="entry name" value="SBF1/SBF2"/>
</dbReference>
<dbReference type="SUPFAM" id="SSF52799">
    <property type="entry name" value="(Phosphotyrosine protein) phosphatases II"/>
    <property type="match status" value="1"/>
</dbReference>
<keyword evidence="8" id="KW-1185">Reference proteome</keyword>
<evidence type="ECO:0000256" key="1">
    <source>
        <dbReference type="ARBA" id="ARBA00007471"/>
    </source>
</evidence>
<dbReference type="Gene3D" id="3.40.50.11500">
    <property type="match status" value="1"/>
</dbReference>
<dbReference type="SUPFAM" id="SSF50729">
    <property type="entry name" value="PH domain-like"/>
    <property type="match status" value="1"/>
</dbReference>
<feature type="compositionally biased region" description="Acidic residues" evidence="3">
    <location>
        <begin position="799"/>
        <end position="809"/>
    </location>
</feature>
<dbReference type="PANTHER" id="PTHR10807">
    <property type="entry name" value="MYOTUBULARIN-RELATED"/>
    <property type="match status" value="1"/>
</dbReference>
<feature type="region of interest" description="Disordered" evidence="3">
    <location>
        <begin position="1042"/>
        <end position="1062"/>
    </location>
</feature>
<feature type="domain" description="UDENN" evidence="5">
    <location>
        <begin position="6"/>
        <end position="435"/>
    </location>
</feature>
<dbReference type="InterPro" id="IPR043153">
    <property type="entry name" value="DENN_C"/>
</dbReference>
<reference evidence="7" key="2">
    <citation type="submission" date="2025-08" db="UniProtKB">
        <authorList>
            <consortium name="Ensembl"/>
        </authorList>
    </citation>
    <scope>IDENTIFICATION</scope>
</reference>
<reference evidence="7" key="3">
    <citation type="submission" date="2025-09" db="UniProtKB">
        <authorList>
            <consortium name="Ensembl"/>
        </authorList>
    </citation>
    <scope>IDENTIFICATION</scope>
</reference>
<dbReference type="PROSITE" id="PS50211">
    <property type="entry name" value="DENN"/>
    <property type="match status" value="1"/>
</dbReference>
<feature type="domain" description="Myotubularin phosphatase" evidence="6">
    <location>
        <begin position="1121"/>
        <end position="1608"/>
    </location>
</feature>
<dbReference type="SMART" id="SM00800">
    <property type="entry name" value="uDENN"/>
    <property type="match status" value="1"/>
</dbReference>
<feature type="region of interest" description="Disordered" evidence="3">
    <location>
        <begin position="93"/>
        <end position="114"/>
    </location>
</feature>
<feature type="region of interest" description="Disordered" evidence="3">
    <location>
        <begin position="784"/>
        <end position="813"/>
    </location>
</feature>
<dbReference type="Pfam" id="PF00169">
    <property type="entry name" value="PH"/>
    <property type="match status" value="1"/>
</dbReference>
<dbReference type="InterPro" id="IPR005113">
    <property type="entry name" value="uDENN_dom"/>
</dbReference>
<evidence type="ECO:0008006" key="9">
    <source>
        <dbReference type="Google" id="ProtNLM"/>
    </source>
</evidence>
<dbReference type="GO" id="GO:0005737">
    <property type="term" value="C:cytoplasm"/>
    <property type="evidence" value="ECO:0007669"/>
    <property type="project" value="TreeGrafter"/>
</dbReference>